<dbReference type="EMBL" id="CADCTF010000150">
    <property type="protein sequence ID" value="CAA9265931.1"/>
    <property type="molecule type" value="Genomic_DNA"/>
</dbReference>
<evidence type="ECO:0000313" key="2">
    <source>
        <dbReference type="EMBL" id="CAA9265931.1"/>
    </source>
</evidence>
<proteinExistence type="predicted"/>
<organism evidence="2">
    <name type="scientific">uncultured Acidimicrobiales bacterium</name>
    <dbReference type="NCBI Taxonomy" id="310071"/>
    <lineage>
        <taxon>Bacteria</taxon>
        <taxon>Bacillati</taxon>
        <taxon>Actinomycetota</taxon>
        <taxon>Acidimicrobiia</taxon>
        <taxon>Acidimicrobiales</taxon>
        <taxon>environmental samples</taxon>
    </lineage>
</organism>
<feature type="non-terminal residue" evidence="2">
    <location>
        <position position="48"/>
    </location>
</feature>
<evidence type="ECO:0000256" key="1">
    <source>
        <dbReference type="SAM" id="MobiDB-lite"/>
    </source>
</evidence>
<accession>A0A6J4IZ96</accession>
<gene>
    <name evidence="2" type="ORF">AVDCRST_MAG50-3138</name>
</gene>
<reference evidence="2" key="1">
    <citation type="submission" date="2020-02" db="EMBL/GenBank/DDBJ databases">
        <authorList>
            <person name="Meier V. D."/>
        </authorList>
    </citation>
    <scope>NUCLEOTIDE SEQUENCE</scope>
    <source>
        <strain evidence="2">AVDCRST_MAG50</strain>
    </source>
</reference>
<feature type="region of interest" description="Disordered" evidence="1">
    <location>
        <begin position="1"/>
        <end position="48"/>
    </location>
</feature>
<sequence length="48" mass="4895">DRGRGAPGPAAGHQGGDRPAADPAQGPRRAAARAGRQRPGDRRRAEGL</sequence>
<protein>
    <submittedName>
        <fullName evidence="2">Uncharacterized protein</fullName>
    </submittedName>
</protein>
<feature type="compositionally biased region" description="Low complexity" evidence="1">
    <location>
        <begin position="21"/>
        <end position="34"/>
    </location>
</feature>
<feature type="compositionally biased region" description="Basic and acidic residues" evidence="1">
    <location>
        <begin position="38"/>
        <end position="48"/>
    </location>
</feature>
<feature type="non-terminal residue" evidence="2">
    <location>
        <position position="1"/>
    </location>
</feature>
<name>A0A6J4IZ96_9ACTN</name>
<dbReference type="AlphaFoldDB" id="A0A6J4IZ96"/>